<accession>A0A4Y1ZBV9</accession>
<evidence type="ECO:0000313" key="1">
    <source>
        <dbReference type="EMBL" id="GAY76158.1"/>
    </source>
</evidence>
<proteinExistence type="predicted"/>
<reference evidence="1 2" key="1">
    <citation type="submission" date="2017-11" db="EMBL/GenBank/DDBJ databases">
        <title>Draft Genome Sequence of Sporolactobacillus inulinus NBRC 111894 Isolated from Koso, a Japanese Sugar-Vegetable Fermented Beverage.</title>
        <authorList>
            <person name="Chiou T.Y."/>
            <person name="Oshima K."/>
            <person name="Suda W."/>
            <person name="Hattori M."/>
            <person name="Takahashi T."/>
        </authorList>
    </citation>
    <scope>NUCLEOTIDE SEQUENCE [LARGE SCALE GENOMIC DNA]</scope>
    <source>
        <strain evidence="1 2">NBRC111894</strain>
    </source>
</reference>
<comment type="caution">
    <text evidence="1">The sequence shown here is derived from an EMBL/GenBank/DDBJ whole genome shotgun (WGS) entry which is preliminary data.</text>
</comment>
<name>A0A4Y1ZBV9_9BACL</name>
<protein>
    <submittedName>
        <fullName evidence="1">Uncharacterized protein</fullName>
    </submittedName>
</protein>
<evidence type="ECO:0000313" key="2">
    <source>
        <dbReference type="Proteomes" id="UP000319716"/>
    </source>
</evidence>
<gene>
    <name evidence="1" type="ORF">NBRC111894_1712</name>
</gene>
<dbReference type="AlphaFoldDB" id="A0A4Y1ZBV9"/>
<organism evidence="1 2">
    <name type="scientific">Sporolactobacillus inulinus</name>
    <dbReference type="NCBI Taxonomy" id="2078"/>
    <lineage>
        <taxon>Bacteria</taxon>
        <taxon>Bacillati</taxon>
        <taxon>Bacillota</taxon>
        <taxon>Bacilli</taxon>
        <taxon>Bacillales</taxon>
        <taxon>Sporolactobacillaceae</taxon>
        <taxon>Sporolactobacillus</taxon>
    </lineage>
</organism>
<dbReference type="Proteomes" id="UP000319716">
    <property type="component" value="Unassembled WGS sequence"/>
</dbReference>
<dbReference type="EMBL" id="BEXB01000011">
    <property type="protein sequence ID" value="GAY76158.1"/>
    <property type="molecule type" value="Genomic_DNA"/>
</dbReference>
<sequence>MGMMKKYFFIVILFAHLKRLPPLSNKKSCARLAFSGFACFGQSAKRPKT</sequence>